<dbReference type="SUPFAM" id="SSF51445">
    <property type="entry name" value="(Trans)glycosidases"/>
    <property type="match status" value="1"/>
</dbReference>
<evidence type="ECO:0000256" key="3">
    <source>
        <dbReference type="ARBA" id="ARBA00004964"/>
    </source>
</evidence>
<evidence type="ECO:0000256" key="4">
    <source>
        <dbReference type="ARBA" id="ARBA00009000"/>
    </source>
</evidence>
<dbReference type="GO" id="GO:0003844">
    <property type="term" value="F:1,4-alpha-glucan branching enzyme activity"/>
    <property type="evidence" value="ECO:0007669"/>
    <property type="project" value="UniProtKB-UniRule"/>
</dbReference>
<dbReference type="NCBIfam" id="NF008967">
    <property type="entry name" value="PRK12313.1"/>
    <property type="match status" value="1"/>
</dbReference>
<dbReference type="InterPro" id="IPR054169">
    <property type="entry name" value="GlgB_N"/>
</dbReference>
<dbReference type="PANTHER" id="PTHR43651:SF3">
    <property type="entry name" value="1,4-ALPHA-GLUCAN-BRANCHING ENZYME"/>
    <property type="match status" value="1"/>
</dbReference>
<comment type="pathway">
    <text evidence="3 10">Glycan biosynthesis; glycogen biosynthesis.</text>
</comment>
<evidence type="ECO:0000256" key="8">
    <source>
        <dbReference type="ARBA" id="ARBA00023056"/>
    </source>
</evidence>
<sequence>MIPADDPSPDALRALLAGEHGQPFAVLGVHDSGAGRVLRALQPGASAVTATLADGTDVPLDDAGGGLFVGVLPTGRNDPVPAYRLRIDWSGVQQDTADAYAYGTQIDETDLAGLAAGDWRCARRALGAHWLRHGEVEGVRFSVWAPNARRVAVVGDFNSWDGRRHGMRLRHTAGVWEIFVPGVQAGQRYKYQVHGADGLTTLRADPVAWRSEPSPGTASLVADPTAFAWTDTDWLTRRAARQAPDAPMAIYELHAGSWLADDAGPDDTWDLLAERLPAYAKAMGFTHIELLPVMEHPFGGSWGYQPLGMFSPCGRLGTPTSFARFVDRCHAEGIGVLLDWVPAHFPNDAHGLVHFDGTALYEYADPREGFHPDWNTCIYNLGRNEVRAMLVASAMHWLQHYHVDGLRVDAVASMLYRDYSRKPGEWIPNHLGGRENLESVAFLRQMNEAVHDAAPGAITVAEESTAWPGVTAPVARDGLGFDYKWNMGWMHDTLRYMAHEPVHRAYHHDDMTFGLVYAYSEHFVLPLSHDEVVHGKGSLLNKMPGWHGDKLANLRAYYGFMWSHPGKKLLFMGGELAQRSEWNHDATLPWAQLDDTGHRGVQRLVADLNHLYAALPALHALDCDPDGFRWVVGDDRGNSVLAYLRSDRRQWVLAVCNFTPVVREGYRIGVPAAGRWRECLNTDAATYGGGNQGNAGGVHADPIAAHGMAHSLVLRLPPLTTLLLTPED</sequence>
<name>A0A1C3JXS4_9BURK</name>
<comment type="similarity">
    <text evidence="4 10">Belongs to the glycosyl hydrolase 13 family. GlgB subfamily.</text>
</comment>
<dbReference type="InterPro" id="IPR004193">
    <property type="entry name" value="Glyco_hydro_13_N"/>
</dbReference>
<accession>A0A1C3JXS4</accession>
<dbReference type="InterPro" id="IPR013783">
    <property type="entry name" value="Ig-like_fold"/>
</dbReference>
<dbReference type="EMBL" id="FLRC01000004">
    <property type="protein sequence ID" value="SBT23957.1"/>
    <property type="molecule type" value="Genomic_DNA"/>
</dbReference>
<dbReference type="GO" id="GO:0005829">
    <property type="term" value="C:cytosol"/>
    <property type="evidence" value="ECO:0007669"/>
    <property type="project" value="TreeGrafter"/>
</dbReference>
<evidence type="ECO:0000313" key="14">
    <source>
        <dbReference type="EMBL" id="SOE47292.1"/>
    </source>
</evidence>
<reference evidence="13 15" key="1">
    <citation type="submission" date="2016-06" db="EMBL/GenBank/DDBJ databases">
        <authorList>
            <person name="Kjaerup R.B."/>
            <person name="Dalgaard T.S."/>
            <person name="Juul-Madsen H.R."/>
        </authorList>
    </citation>
    <scope>NUCLEOTIDE SEQUENCE [LARGE SCALE GENOMIC DNA]</scope>
    <source>
        <strain evidence="13">Orrdi1</strain>
    </source>
</reference>
<dbReference type="InterPro" id="IPR006048">
    <property type="entry name" value="A-amylase/branching_C"/>
</dbReference>
<keyword evidence="7 10" id="KW-0808">Transferase</keyword>
<dbReference type="GO" id="GO:0043169">
    <property type="term" value="F:cation binding"/>
    <property type="evidence" value="ECO:0007669"/>
    <property type="project" value="InterPro"/>
</dbReference>
<comment type="subunit">
    <text evidence="10">Monomer.</text>
</comment>
<protein>
    <recommendedName>
        <fullName evidence="10">1,4-alpha-glucan branching enzyme GlgB</fullName>
        <ecNumber evidence="10">2.4.1.18</ecNumber>
    </recommendedName>
    <alternativeName>
        <fullName evidence="10">1,4-alpha-D-glucan:1,4-alpha-D-glucan 6-glucosyl-transferase</fullName>
    </alternativeName>
    <alternativeName>
        <fullName evidence="10">Alpha-(1-&gt;4)-glucan branching enzyme</fullName>
    </alternativeName>
    <alternativeName>
        <fullName evidence="10">Glycogen branching enzyme</fullName>
        <shortName evidence="10">BE</shortName>
    </alternativeName>
</protein>
<dbReference type="InterPro" id="IPR017853">
    <property type="entry name" value="GH"/>
</dbReference>
<keyword evidence="5 10" id="KW-0321">Glycogen metabolism</keyword>
<keyword evidence="8 10" id="KW-0320">Glycogen biosynthesis</keyword>
<keyword evidence="9 10" id="KW-0119">Carbohydrate metabolism</keyword>
<gene>
    <name evidence="10" type="primary">glgB</name>
    <name evidence="13" type="ORF">ODI_02646</name>
    <name evidence="14" type="ORF">ODI_R0751</name>
</gene>
<dbReference type="Pfam" id="PF02922">
    <property type="entry name" value="CBM_48"/>
    <property type="match status" value="1"/>
</dbReference>
<dbReference type="HAMAP" id="MF_00685">
    <property type="entry name" value="GlgB"/>
    <property type="match status" value="1"/>
</dbReference>
<dbReference type="SMART" id="SM00642">
    <property type="entry name" value="Aamy"/>
    <property type="match status" value="1"/>
</dbReference>
<dbReference type="NCBIfam" id="NF003811">
    <property type="entry name" value="PRK05402.1"/>
    <property type="match status" value="1"/>
</dbReference>
<evidence type="ECO:0000256" key="10">
    <source>
        <dbReference type="HAMAP-Rule" id="MF_00685"/>
    </source>
</evidence>
<dbReference type="FunFam" id="2.60.40.10:FF:000169">
    <property type="entry name" value="1,4-alpha-glucan branching enzyme GlgB"/>
    <property type="match status" value="1"/>
</dbReference>
<dbReference type="CDD" id="cd11322">
    <property type="entry name" value="AmyAc_Glg_BE"/>
    <property type="match status" value="1"/>
</dbReference>
<dbReference type="Gene3D" id="2.60.40.1180">
    <property type="entry name" value="Golgi alpha-mannosidase II"/>
    <property type="match status" value="1"/>
</dbReference>
<dbReference type="CDD" id="cd02855">
    <property type="entry name" value="E_set_GBE_prok_N"/>
    <property type="match status" value="1"/>
</dbReference>
<feature type="active site" description="Proton donor" evidence="10 11">
    <location>
        <position position="462"/>
    </location>
</feature>
<evidence type="ECO:0000256" key="9">
    <source>
        <dbReference type="ARBA" id="ARBA00023277"/>
    </source>
</evidence>
<reference evidence="14 15" key="2">
    <citation type="submission" date="2017-08" db="EMBL/GenBank/DDBJ databases">
        <authorList>
            <person name="de Groot N.N."/>
        </authorList>
    </citation>
    <scope>NUCLEOTIDE SEQUENCE [LARGE SCALE GENOMIC DNA]</scope>
    <source>
        <strain evidence="14">Orrdi1</strain>
    </source>
</reference>
<dbReference type="Gene3D" id="3.20.20.80">
    <property type="entry name" value="Glycosidases"/>
    <property type="match status" value="1"/>
</dbReference>
<dbReference type="InterPro" id="IPR014756">
    <property type="entry name" value="Ig_E-set"/>
</dbReference>
<evidence type="ECO:0000313" key="15">
    <source>
        <dbReference type="Proteomes" id="UP000078558"/>
    </source>
</evidence>
<comment type="catalytic activity">
    <reaction evidence="1 10">
        <text>Transfers a segment of a (1-&gt;4)-alpha-D-glucan chain to a primary hydroxy group in a similar glucan chain.</text>
        <dbReference type="EC" id="2.4.1.18"/>
    </reaction>
</comment>
<dbReference type="Pfam" id="PF02806">
    <property type="entry name" value="Alpha-amylase_C"/>
    <property type="match status" value="1"/>
</dbReference>
<proteinExistence type="inferred from homology"/>
<dbReference type="RefSeq" id="WP_067749655.1">
    <property type="nucleotide sequence ID" value="NZ_LT907988.1"/>
</dbReference>
<evidence type="ECO:0000256" key="5">
    <source>
        <dbReference type="ARBA" id="ARBA00022600"/>
    </source>
</evidence>
<dbReference type="InterPro" id="IPR037439">
    <property type="entry name" value="Branching_enzy"/>
</dbReference>
<dbReference type="GO" id="GO:0004553">
    <property type="term" value="F:hydrolase activity, hydrolyzing O-glycosyl compounds"/>
    <property type="evidence" value="ECO:0007669"/>
    <property type="project" value="InterPro"/>
</dbReference>
<dbReference type="Pfam" id="PF22019">
    <property type="entry name" value="GlgB_N"/>
    <property type="match status" value="1"/>
</dbReference>
<dbReference type="EC" id="2.4.1.18" evidence="10"/>
<evidence type="ECO:0000256" key="1">
    <source>
        <dbReference type="ARBA" id="ARBA00000826"/>
    </source>
</evidence>
<keyword evidence="6 10" id="KW-0328">Glycosyltransferase</keyword>
<dbReference type="Proteomes" id="UP000078558">
    <property type="component" value="Chromosome I"/>
</dbReference>
<dbReference type="Gene3D" id="2.60.40.10">
    <property type="entry name" value="Immunoglobulins"/>
    <property type="match status" value="2"/>
</dbReference>
<dbReference type="OrthoDB" id="9800174at2"/>
<evidence type="ECO:0000313" key="13">
    <source>
        <dbReference type="EMBL" id="SBT23957.1"/>
    </source>
</evidence>
<dbReference type="AlphaFoldDB" id="A0A1C3JXS4"/>
<dbReference type="UniPathway" id="UPA00164"/>
<dbReference type="InterPro" id="IPR006047">
    <property type="entry name" value="GH13_cat_dom"/>
</dbReference>
<evidence type="ECO:0000256" key="6">
    <source>
        <dbReference type="ARBA" id="ARBA00022676"/>
    </source>
</evidence>
<dbReference type="SUPFAM" id="SSF81296">
    <property type="entry name" value="E set domains"/>
    <property type="match status" value="1"/>
</dbReference>
<dbReference type="FunFam" id="2.60.40.1180:FF:000002">
    <property type="entry name" value="1,4-alpha-glucan branching enzyme GlgB"/>
    <property type="match status" value="1"/>
</dbReference>
<comment type="function">
    <text evidence="2 10">Catalyzes the formation of the alpha-1,6-glucosidic linkages in glycogen by scission of a 1,4-alpha-linked oligosaccharide from growing alpha-1,4-glucan chains and the subsequent attachment of the oligosaccharide to the alpha-1,6 position.</text>
</comment>
<dbReference type="EMBL" id="LT907988">
    <property type="protein sequence ID" value="SOE47292.1"/>
    <property type="molecule type" value="Genomic_DNA"/>
</dbReference>
<dbReference type="GO" id="GO:0005978">
    <property type="term" value="P:glycogen biosynthetic process"/>
    <property type="evidence" value="ECO:0007669"/>
    <property type="project" value="UniProtKB-UniRule"/>
</dbReference>
<evidence type="ECO:0000256" key="11">
    <source>
        <dbReference type="PIRSR" id="PIRSR000463-1"/>
    </source>
</evidence>
<evidence type="ECO:0000256" key="7">
    <source>
        <dbReference type="ARBA" id="ARBA00022679"/>
    </source>
</evidence>
<dbReference type="KEGG" id="odi:ODI_R0751"/>
<dbReference type="NCBIfam" id="TIGR01515">
    <property type="entry name" value="branching_enzym"/>
    <property type="match status" value="1"/>
</dbReference>
<keyword evidence="15" id="KW-1185">Reference proteome</keyword>
<dbReference type="SUPFAM" id="SSF51011">
    <property type="entry name" value="Glycosyl hydrolase domain"/>
    <property type="match status" value="1"/>
</dbReference>
<dbReference type="STRING" id="1851544.ODI_02646"/>
<evidence type="ECO:0000259" key="12">
    <source>
        <dbReference type="SMART" id="SM00642"/>
    </source>
</evidence>
<organism evidence="13 15">
    <name type="scientific">Orrella dioscoreae</name>
    <dbReference type="NCBI Taxonomy" id="1851544"/>
    <lineage>
        <taxon>Bacteria</taxon>
        <taxon>Pseudomonadati</taxon>
        <taxon>Pseudomonadota</taxon>
        <taxon>Betaproteobacteria</taxon>
        <taxon>Burkholderiales</taxon>
        <taxon>Alcaligenaceae</taxon>
        <taxon>Orrella</taxon>
    </lineage>
</organism>
<dbReference type="FunFam" id="3.20.20.80:FF:000003">
    <property type="entry name" value="1,4-alpha-glucan branching enzyme GlgB"/>
    <property type="match status" value="1"/>
</dbReference>
<dbReference type="InterPro" id="IPR013780">
    <property type="entry name" value="Glyco_hydro_b"/>
</dbReference>
<dbReference type="InterPro" id="IPR044143">
    <property type="entry name" value="GlgB_N_E_set_prok"/>
</dbReference>
<dbReference type="PIRSF" id="PIRSF000463">
    <property type="entry name" value="GlgB"/>
    <property type="match status" value="1"/>
</dbReference>
<dbReference type="PANTHER" id="PTHR43651">
    <property type="entry name" value="1,4-ALPHA-GLUCAN-BRANCHING ENZYME"/>
    <property type="match status" value="1"/>
</dbReference>
<feature type="domain" description="Glycosyl hydrolase family 13 catalytic" evidence="12">
    <location>
        <begin position="224"/>
        <end position="619"/>
    </location>
</feature>
<evidence type="ECO:0000256" key="2">
    <source>
        <dbReference type="ARBA" id="ARBA00002953"/>
    </source>
</evidence>
<dbReference type="InterPro" id="IPR006407">
    <property type="entry name" value="GlgB"/>
</dbReference>
<feature type="active site" description="Nucleophile" evidence="10 11">
    <location>
        <position position="409"/>
    </location>
</feature>